<dbReference type="CDD" id="cd01991">
    <property type="entry name" value="Asn_synthase_B_C"/>
    <property type="match status" value="1"/>
</dbReference>
<evidence type="ECO:0000313" key="7">
    <source>
        <dbReference type="EMBL" id="ELS51436.1"/>
    </source>
</evidence>
<feature type="domain" description="Asparagine synthetase" evidence="6">
    <location>
        <begin position="46"/>
        <end position="216"/>
    </location>
</feature>
<comment type="catalytic activity">
    <reaction evidence="4">
        <text>L-aspartate + L-glutamine + ATP + H2O = L-asparagine + L-glutamate + AMP + diphosphate + H(+)</text>
        <dbReference type="Rhea" id="RHEA:12228"/>
        <dbReference type="ChEBI" id="CHEBI:15377"/>
        <dbReference type="ChEBI" id="CHEBI:15378"/>
        <dbReference type="ChEBI" id="CHEBI:29985"/>
        <dbReference type="ChEBI" id="CHEBI:29991"/>
        <dbReference type="ChEBI" id="CHEBI:30616"/>
        <dbReference type="ChEBI" id="CHEBI:33019"/>
        <dbReference type="ChEBI" id="CHEBI:58048"/>
        <dbReference type="ChEBI" id="CHEBI:58359"/>
        <dbReference type="ChEBI" id="CHEBI:456215"/>
        <dbReference type="EC" id="6.3.5.4"/>
    </reaction>
</comment>
<comment type="pathway">
    <text evidence="1">Amino-acid biosynthesis; L-asparagine biosynthesis; L-asparagine from L-aspartate (L-Gln route): step 1/1.</text>
</comment>
<dbReference type="InterPro" id="IPR014729">
    <property type="entry name" value="Rossmann-like_a/b/a_fold"/>
</dbReference>
<evidence type="ECO:0000256" key="5">
    <source>
        <dbReference type="SAM" id="MobiDB-lite"/>
    </source>
</evidence>
<evidence type="ECO:0000256" key="4">
    <source>
        <dbReference type="ARBA" id="ARBA00048741"/>
    </source>
</evidence>
<accession>L8P1I7</accession>
<dbReference type="GO" id="GO:0005829">
    <property type="term" value="C:cytosol"/>
    <property type="evidence" value="ECO:0007669"/>
    <property type="project" value="TreeGrafter"/>
</dbReference>
<evidence type="ECO:0000313" key="8">
    <source>
        <dbReference type="Proteomes" id="UP000011205"/>
    </source>
</evidence>
<protein>
    <recommendedName>
        <fullName evidence="2">asparagine synthase (glutamine-hydrolyzing)</fullName>
        <ecNumber evidence="2">6.3.5.4</ecNumber>
    </recommendedName>
</protein>
<dbReference type="InterPro" id="IPR001962">
    <property type="entry name" value="Asn_synthase"/>
</dbReference>
<dbReference type="GO" id="GO:0004066">
    <property type="term" value="F:asparagine synthase (glutamine-hydrolyzing) activity"/>
    <property type="evidence" value="ECO:0007669"/>
    <property type="project" value="UniProtKB-EC"/>
</dbReference>
<sequence>MSETWTPRCTCCSGRYGGTPPSPCPARSSAATPGSTALELDPHIGEFREDTYRSALAAVPHLDGETPTEHRQREMQHLSPTRWLPQLLHRKDRLSMVRGLEVRVPYGDHRRVQYPFDVPWALKSFDGREKSLLRAAGKGWVPDAVLRRPKNHSPATHHPDCNRGPQDLARDALTVERVRAPADETRVKPCLDTPPEQLGRGHRLRLERVVDLALWLDRYQPELALQEPHA</sequence>
<dbReference type="PANTHER" id="PTHR43284:SF1">
    <property type="entry name" value="ASPARAGINE SYNTHETASE"/>
    <property type="match status" value="1"/>
</dbReference>
<dbReference type="Pfam" id="PF00733">
    <property type="entry name" value="Asn_synthase"/>
    <property type="match status" value="1"/>
</dbReference>
<proteinExistence type="predicted"/>
<organism evidence="7 8">
    <name type="scientific">Streptomyces viridochromogenes Tue57</name>
    <dbReference type="NCBI Taxonomy" id="1160705"/>
    <lineage>
        <taxon>Bacteria</taxon>
        <taxon>Bacillati</taxon>
        <taxon>Actinomycetota</taxon>
        <taxon>Actinomycetes</taxon>
        <taxon>Kitasatosporales</taxon>
        <taxon>Streptomycetaceae</taxon>
        <taxon>Streptomyces</taxon>
    </lineage>
</organism>
<dbReference type="SUPFAM" id="SSF52402">
    <property type="entry name" value="Adenine nucleotide alpha hydrolases-like"/>
    <property type="match status" value="1"/>
</dbReference>
<dbReference type="Proteomes" id="UP000011205">
    <property type="component" value="Unassembled WGS sequence"/>
</dbReference>
<keyword evidence="3" id="KW-0061">Asparagine biosynthesis</keyword>
<comment type="caution">
    <text evidence="7">The sequence shown here is derived from an EMBL/GenBank/DDBJ whole genome shotgun (WGS) entry which is preliminary data.</text>
</comment>
<evidence type="ECO:0000256" key="1">
    <source>
        <dbReference type="ARBA" id="ARBA00005187"/>
    </source>
</evidence>
<feature type="region of interest" description="Disordered" evidence="5">
    <location>
        <begin position="145"/>
        <end position="166"/>
    </location>
</feature>
<name>L8P1I7_STRVR</name>
<dbReference type="EC" id="6.3.5.4" evidence="2"/>
<evidence type="ECO:0000259" key="6">
    <source>
        <dbReference type="Pfam" id="PF00733"/>
    </source>
</evidence>
<evidence type="ECO:0000256" key="2">
    <source>
        <dbReference type="ARBA" id="ARBA00012737"/>
    </source>
</evidence>
<reference evidence="7 8" key="1">
    <citation type="journal article" date="2013" name="Genome Announc.">
        <title>Draft Genome Sequence of Streptomyces viridochromogenes Strain Tu57, Producer of Avilamycin.</title>
        <authorList>
            <person name="Gruning B.A."/>
            <person name="Erxleben A."/>
            <person name="Hahnlein A."/>
            <person name="Gunther S."/>
        </authorList>
    </citation>
    <scope>NUCLEOTIDE SEQUENCE [LARGE SCALE GENOMIC DNA]</scope>
    <source>
        <strain evidence="7 8">Tue57</strain>
    </source>
</reference>
<gene>
    <name evidence="7" type="ORF">STVIR_7620</name>
</gene>
<keyword evidence="3" id="KW-0028">Amino-acid biosynthesis</keyword>
<dbReference type="GO" id="GO:0006529">
    <property type="term" value="P:asparagine biosynthetic process"/>
    <property type="evidence" value="ECO:0007669"/>
    <property type="project" value="UniProtKB-KW"/>
</dbReference>
<dbReference type="Gene3D" id="3.40.50.620">
    <property type="entry name" value="HUPs"/>
    <property type="match status" value="1"/>
</dbReference>
<evidence type="ECO:0000256" key="3">
    <source>
        <dbReference type="ARBA" id="ARBA00022888"/>
    </source>
</evidence>
<dbReference type="PANTHER" id="PTHR43284">
    <property type="entry name" value="ASPARAGINE SYNTHETASE (GLUTAMINE-HYDROLYZING)"/>
    <property type="match status" value="1"/>
</dbReference>
<dbReference type="InterPro" id="IPR051786">
    <property type="entry name" value="ASN_synthetase/amidase"/>
</dbReference>
<dbReference type="AlphaFoldDB" id="L8P1I7"/>
<dbReference type="EMBL" id="AMLP01000232">
    <property type="protein sequence ID" value="ELS51436.1"/>
    <property type="molecule type" value="Genomic_DNA"/>
</dbReference>